<comment type="caution">
    <text evidence="1">The sequence shown here is derived from an EMBL/GenBank/DDBJ whole genome shotgun (WGS) entry which is preliminary data.</text>
</comment>
<organism evidence="1 2">
    <name type="scientific">Chromobacterium fluminis</name>
    <dbReference type="NCBI Taxonomy" id="3044269"/>
    <lineage>
        <taxon>Bacteria</taxon>
        <taxon>Pseudomonadati</taxon>
        <taxon>Pseudomonadota</taxon>
        <taxon>Betaproteobacteria</taxon>
        <taxon>Neisseriales</taxon>
        <taxon>Chromobacteriaceae</taxon>
        <taxon>Chromobacterium</taxon>
    </lineage>
</organism>
<protein>
    <recommendedName>
        <fullName evidence="3">Transcriptional regulator</fullName>
    </recommendedName>
</protein>
<dbReference type="RefSeq" id="WP_166451990.1">
    <property type="nucleotide sequence ID" value="NZ_JAAOMA010000013.1"/>
</dbReference>
<dbReference type="Proteomes" id="UP001515641">
    <property type="component" value="Unassembled WGS sequence"/>
</dbReference>
<dbReference type="EMBL" id="JAAOMA010000013">
    <property type="protein sequence ID" value="NHR05745.1"/>
    <property type="molecule type" value="Genomic_DNA"/>
</dbReference>
<evidence type="ECO:0000313" key="1">
    <source>
        <dbReference type="EMBL" id="NHR05745.1"/>
    </source>
</evidence>
<sequence length="120" mass="12876">MDIKDIRLVNLKALVAEFETIAQVARQSDTNEAYLSHILNGVLLPSGRPRGVGHALARKLEQGCGKPTGWMDHPHPNGDGAIQRIEASSLEELAGILGELETGALHKLITDALAQHAKKA</sequence>
<keyword evidence="2" id="KW-1185">Reference proteome</keyword>
<name>A0ABX0LBL2_9NEIS</name>
<evidence type="ECO:0008006" key="3">
    <source>
        <dbReference type="Google" id="ProtNLM"/>
    </source>
</evidence>
<proteinExistence type="predicted"/>
<accession>A0ABX0LBL2</accession>
<reference evidence="1 2" key="1">
    <citation type="submission" date="2020-03" db="EMBL/GenBank/DDBJ databases">
        <title>Draft genome sequence of environmentally isolated cultures.</title>
        <authorList>
            <person name="Wilson H.S."/>
            <person name="De Leon M.E."/>
        </authorList>
    </citation>
    <scope>NUCLEOTIDE SEQUENCE [LARGE SCALE GENOMIC DNA]</scope>
    <source>
        <strain evidence="1 2">HSC-31F16</strain>
    </source>
</reference>
<gene>
    <name evidence="1" type="ORF">HA052_11090</name>
</gene>
<evidence type="ECO:0000313" key="2">
    <source>
        <dbReference type="Proteomes" id="UP001515641"/>
    </source>
</evidence>